<accession>A0A368UYC0</accession>
<dbReference type="PROSITE" id="PS00910">
    <property type="entry name" value="UPF0029"/>
    <property type="match status" value="1"/>
</dbReference>
<comment type="caution">
    <text evidence="3">The sequence shown here is derived from an EMBL/GenBank/DDBJ whole genome shotgun (WGS) entry which is preliminary data.</text>
</comment>
<dbReference type="InterPro" id="IPR036956">
    <property type="entry name" value="Impact_N_sf"/>
</dbReference>
<dbReference type="Gene3D" id="3.30.230.30">
    <property type="entry name" value="Impact, N-terminal domain"/>
    <property type="match status" value="1"/>
</dbReference>
<dbReference type="Pfam" id="PF01205">
    <property type="entry name" value="Impact_N"/>
    <property type="match status" value="1"/>
</dbReference>
<dbReference type="InterPro" id="IPR020569">
    <property type="entry name" value="UPF0029_Impact_CS"/>
</dbReference>
<dbReference type="InterPro" id="IPR020568">
    <property type="entry name" value="Ribosomal_Su5_D2-typ_SF"/>
</dbReference>
<evidence type="ECO:0000256" key="1">
    <source>
        <dbReference type="ARBA" id="ARBA00007665"/>
    </source>
</evidence>
<dbReference type="InterPro" id="IPR001498">
    <property type="entry name" value="Impact_N"/>
</dbReference>
<evidence type="ECO:0000313" key="3">
    <source>
        <dbReference type="EMBL" id="RCW33947.1"/>
    </source>
</evidence>
<dbReference type="GO" id="GO:0005737">
    <property type="term" value="C:cytoplasm"/>
    <property type="evidence" value="ECO:0007669"/>
    <property type="project" value="TreeGrafter"/>
</dbReference>
<dbReference type="InterPro" id="IPR023582">
    <property type="entry name" value="Impact"/>
</dbReference>
<dbReference type="PANTHER" id="PTHR16301:SF20">
    <property type="entry name" value="IMPACT FAMILY MEMBER YIGZ"/>
    <property type="match status" value="1"/>
</dbReference>
<dbReference type="Proteomes" id="UP000252733">
    <property type="component" value="Unassembled WGS sequence"/>
</dbReference>
<name>A0A368UYC0_9BACT</name>
<dbReference type="SUPFAM" id="SSF54211">
    <property type="entry name" value="Ribosomal protein S5 domain 2-like"/>
    <property type="match status" value="1"/>
</dbReference>
<dbReference type="RefSeq" id="WP_114437130.1">
    <property type="nucleotide sequence ID" value="NZ_QPIZ01000012.1"/>
</dbReference>
<evidence type="ECO:0000259" key="2">
    <source>
        <dbReference type="Pfam" id="PF01205"/>
    </source>
</evidence>
<dbReference type="PANTHER" id="PTHR16301">
    <property type="entry name" value="IMPACT-RELATED"/>
    <property type="match status" value="1"/>
</dbReference>
<proteinExistence type="inferred from homology"/>
<dbReference type="EMBL" id="QPIZ01000012">
    <property type="protein sequence ID" value="RCW33947.1"/>
    <property type="molecule type" value="Genomic_DNA"/>
</dbReference>
<reference evidence="3 4" key="1">
    <citation type="submission" date="2018-07" db="EMBL/GenBank/DDBJ databases">
        <title>Freshwater and sediment microbial communities from various areas in North America, analyzing microbe dynamics in response to fracking.</title>
        <authorList>
            <person name="Lamendella R."/>
        </authorList>
    </citation>
    <scope>NUCLEOTIDE SEQUENCE [LARGE SCALE GENOMIC DNA]</scope>
    <source>
        <strain evidence="3 4">160A</strain>
    </source>
</reference>
<organism evidence="3 4">
    <name type="scientific">Marinilabilia salmonicolor</name>
    <dbReference type="NCBI Taxonomy" id="989"/>
    <lineage>
        <taxon>Bacteria</taxon>
        <taxon>Pseudomonadati</taxon>
        <taxon>Bacteroidota</taxon>
        <taxon>Bacteroidia</taxon>
        <taxon>Marinilabiliales</taxon>
        <taxon>Marinilabiliaceae</taxon>
        <taxon>Marinilabilia</taxon>
    </lineage>
</organism>
<protein>
    <submittedName>
        <fullName evidence="3">Putative YigZ family protein</fullName>
    </submittedName>
</protein>
<gene>
    <name evidence="3" type="ORF">DFO77_112111</name>
</gene>
<comment type="similarity">
    <text evidence="1">Belongs to the IMPACT family.</text>
</comment>
<feature type="domain" description="Impact N-terminal" evidence="2">
    <location>
        <begin position="20"/>
        <end position="125"/>
    </location>
</feature>
<dbReference type="AlphaFoldDB" id="A0A368UYC0"/>
<evidence type="ECO:0000313" key="4">
    <source>
        <dbReference type="Proteomes" id="UP000252733"/>
    </source>
</evidence>
<keyword evidence="4" id="KW-1185">Reference proteome</keyword>
<dbReference type="GO" id="GO:0006446">
    <property type="term" value="P:regulation of translational initiation"/>
    <property type="evidence" value="ECO:0007669"/>
    <property type="project" value="TreeGrafter"/>
</dbReference>
<sequence>MQKDSYHTIKHPIEGLYKEKGSKFLAYAWPVQNEEEITRHIEDLKKRYHDARHHCYAWELGVDGMNFRMNDDGEPSGTAGKPILGQIHSHELTNILVVVVRYFGGVKLGTGGLIQAYKSATADALEKAGKVEFTIDKSFTIRFAYDLMNPVMRVVDEEGLKVEEQIFEADCRLTLSVRESKYGALVDRFQQTYGIDLLKAED</sequence>